<dbReference type="Proteomes" id="UP000606889">
    <property type="component" value="Unassembled WGS sequence"/>
</dbReference>
<dbReference type="InterPro" id="IPR002912">
    <property type="entry name" value="ACT_dom"/>
</dbReference>
<feature type="domain" description="ACT" evidence="21">
    <location>
        <begin position="293"/>
        <end position="370"/>
    </location>
</feature>
<name>A0ABR7EBI3_9FIRM</name>
<dbReference type="PROSITE" id="PS51168">
    <property type="entry name" value="CHORISMATE_MUT_2"/>
    <property type="match status" value="1"/>
</dbReference>
<keyword evidence="23" id="KW-1185">Reference proteome</keyword>
<organism evidence="22 23">
    <name type="scientific">Christensenella tenuis</name>
    <dbReference type="NCBI Taxonomy" id="2763033"/>
    <lineage>
        <taxon>Bacteria</taxon>
        <taxon>Bacillati</taxon>
        <taxon>Bacillota</taxon>
        <taxon>Clostridia</taxon>
        <taxon>Christensenellales</taxon>
        <taxon>Christensenellaceae</taxon>
        <taxon>Christensenella</taxon>
    </lineage>
</organism>
<dbReference type="InterPro" id="IPR036979">
    <property type="entry name" value="CM_dom_sf"/>
</dbReference>
<comment type="subcellular location">
    <subcellularLocation>
        <location evidence="3">Cytoplasm</location>
    </subcellularLocation>
</comment>
<dbReference type="PANTHER" id="PTHR21022:SF19">
    <property type="entry name" value="PREPHENATE DEHYDRATASE-RELATED"/>
    <property type="match status" value="1"/>
</dbReference>
<dbReference type="SMART" id="SM00830">
    <property type="entry name" value="CM_2"/>
    <property type="match status" value="1"/>
</dbReference>
<evidence type="ECO:0000313" key="23">
    <source>
        <dbReference type="Proteomes" id="UP000606889"/>
    </source>
</evidence>
<evidence type="ECO:0000256" key="17">
    <source>
        <dbReference type="ARBA" id="ARBA00031520"/>
    </source>
</evidence>
<comment type="caution">
    <text evidence="22">The sequence shown here is derived from an EMBL/GenBank/DDBJ whole genome shotgun (WGS) entry which is preliminary data.</text>
</comment>
<dbReference type="Gene3D" id="1.20.59.10">
    <property type="entry name" value="Chorismate mutase"/>
    <property type="match status" value="1"/>
</dbReference>
<evidence type="ECO:0000256" key="11">
    <source>
        <dbReference type="ARBA" id="ARBA00023141"/>
    </source>
</evidence>
<dbReference type="InterPro" id="IPR036263">
    <property type="entry name" value="Chorismate_II_sf"/>
</dbReference>
<keyword evidence="9" id="KW-0963">Cytoplasm</keyword>
<dbReference type="InterPro" id="IPR002701">
    <property type="entry name" value="CM_II_prokaryot"/>
</dbReference>
<dbReference type="CDD" id="cd04905">
    <property type="entry name" value="ACT_CM-PDT"/>
    <property type="match status" value="1"/>
</dbReference>
<keyword evidence="14" id="KW-0456">Lyase</keyword>
<evidence type="ECO:0000256" key="12">
    <source>
        <dbReference type="ARBA" id="ARBA00023222"/>
    </source>
</evidence>
<dbReference type="PROSITE" id="PS51171">
    <property type="entry name" value="PREPHENATE_DEHYDR_3"/>
    <property type="match status" value="1"/>
</dbReference>
<evidence type="ECO:0000256" key="7">
    <source>
        <dbReference type="ARBA" id="ARBA00014401"/>
    </source>
</evidence>
<proteinExistence type="predicted"/>
<evidence type="ECO:0000256" key="14">
    <source>
        <dbReference type="ARBA" id="ARBA00023239"/>
    </source>
</evidence>
<keyword evidence="11" id="KW-0057">Aromatic amino acid biosynthesis</keyword>
<keyword evidence="15" id="KW-0511">Multifunctional enzyme</keyword>
<evidence type="ECO:0000259" key="19">
    <source>
        <dbReference type="PROSITE" id="PS51168"/>
    </source>
</evidence>
<dbReference type="RefSeq" id="WP_186856545.1">
    <property type="nucleotide sequence ID" value="NZ_JACOON010000001.1"/>
</dbReference>
<evidence type="ECO:0000256" key="15">
    <source>
        <dbReference type="ARBA" id="ARBA00023268"/>
    </source>
</evidence>
<evidence type="ECO:0000313" key="22">
    <source>
        <dbReference type="EMBL" id="MBC5647018.1"/>
    </source>
</evidence>
<evidence type="ECO:0000256" key="4">
    <source>
        <dbReference type="ARBA" id="ARBA00004741"/>
    </source>
</evidence>
<dbReference type="PROSITE" id="PS51671">
    <property type="entry name" value="ACT"/>
    <property type="match status" value="1"/>
</dbReference>
<evidence type="ECO:0000256" key="9">
    <source>
        <dbReference type="ARBA" id="ARBA00022490"/>
    </source>
</evidence>
<dbReference type="EC" id="4.2.1.51" evidence="6"/>
<gene>
    <name evidence="22" type="ORF">H8S18_01525</name>
</gene>
<dbReference type="EMBL" id="JACOON010000001">
    <property type="protein sequence ID" value="MBC5647018.1"/>
    <property type="molecule type" value="Genomic_DNA"/>
</dbReference>
<keyword evidence="12" id="KW-0584">Phenylalanine biosynthesis</keyword>
<sequence>MADLEALRREIDAVDEEIVRAFETRIQIAEEVARCKIEKGLPVLDRKREAELLKKREEMLSNQELSSDIDRVFELLMSLSRAHQRRLVREERRPTQKGIGEVCKVGYSGIRGAYADMAQDQYFHSQAQAVSYGGFEEVFAAVEAGEVAFGVVPIENSYAGSVLQVYDLLDQYEVFIAGEQLIHIDHALLGVPGATLSDIREVYSHDQGLLQCSDFLDNYPQWRRVPYYNTAASAEYVAGAGDPSKAAIASEYAGNIYGLELLKGTVNTSGENSTRFIVIGPIKNTDENADKASLSFVLEHKPGALAHILNVFSRRELNMVKLESRPLQHRNFEYRFYVDFVGFRIGAHIEKAILEIEPYCTQMKLLGIYRNGC</sequence>
<evidence type="ECO:0000259" key="20">
    <source>
        <dbReference type="PROSITE" id="PS51171"/>
    </source>
</evidence>
<evidence type="ECO:0000256" key="5">
    <source>
        <dbReference type="ARBA" id="ARBA00004817"/>
    </source>
</evidence>
<evidence type="ECO:0000256" key="6">
    <source>
        <dbReference type="ARBA" id="ARBA00013147"/>
    </source>
</evidence>
<dbReference type="Pfam" id="PF01817">
    <property type="entry name" value="CM_2"/>
    <property type="match status" value="1"/>
</dbReference>
<keyword evidence="13" id="KW-0413">Isomerase</keyword>
<evidence type="ECO:0000256" key="13">
    <source>
        <dbReference type="ARBA" id="ARBA00023235"/>
    </source>
</evidence>
<dbReference type="Gene3D" id="3.40.190.10">
    <property type="entry name" value="Periplasmic binding protein-like II"/>
    <property type="match status" value="2"/>
</dbReference>
<evidence type="ECO:0000256" key="16">
    <source>
        <dbReference type="ARBA" id="ARBA00031175"/>
    </source>
</evidence>
<evidence type="ECO:0000256" key="8">
    <source>
        <dbReference type="ARBA" id="ARBA00021872"/>
    </source>
</evidence>
<comment type="catalytic activity">
    <reaction evidence="18">
        <text>prephenate + H(+) = 3-phenylpyruvate + CO2 + H2O</text>
        <dbReference type="Rhea" id="RHEA:21648"/>
        <dbReference type="ChEBI" id="CHEBI:15377"/>
        <dbReference type="ChEBI" id="CHEBI:15378"/>
        <dbReference type="ChEBI" id="CHEBI:16526"/>
        <dbReference type="ChEBI" id="CHEBI:18005"/>
        <dbReference type="ChEBI" id="CHEBI:29934"/>
        <dbReference type="EC" id="4.2.1.51"/>
    </reaction>
</comment>
<accession>A0ABR7EBI3</accession>
<dbReference type="SUPFAM" id="SSF53850">
    <property type="entry name" value="Periplasmic binding protein-like II"/>
    <property type="match status" value="1"/>
</dbReference>
<dbReference type="InterPro" id="IPR008242">
    <property type="entry name" value="Chor_mutase/pphenate_deHydtase"/>
</dbReference>
<dbReference type="PIRSF" id="PIRSF001500">
    <property type="entry name" value="Chor_mut_pdt_Ppr"/>
    <property type="match status" value="1"/>
</dbReference>
<evidence type="ECO:0000256" key="3">
    <source>
        <dbReference type="ARBA" id="ARBA00004496"/>
    </source>
</evidence>
<keyword evidence="10" id="KW-0028">Amino-acid biosynthesis</keyword>
<dbReference type="InterPro" id="IPR045865">
    <property type="entry name" value="ACT-like_dom_sf"/>
</dbReference>
<evidence type="ECO:0000256" key="1">
    <source>
        <dbReference type="ARBA" id="ARBA00000824"/>
    </source>
</evidence>
<dbReference type="Gene3D" id="3.30.70.260">
    <property type="match status" value="1"/>
</dbReference>
<comment type="pathway">
    <text evidence="5">Metabolic intermediate biosynthesis; prephenate biosynthesis; prephenate from chorismate: step 1/1.</text>
</comment>
<dbReference type="InterPro" id="IPR001086">
    <property type="entry name" value="Preph_deHydtase"/>
</dbReference>
<reference evidence="22 23" key="1">
    <citation type="submission" date="2020-08" db="EMBL/GenBank/DDBJ databases">
        <title>Genome public.</title>
        <authorList>
            <person name="Liu C."/>
            <person name="Sun Q."/>
        </authorList>
    </citation>
    <scope>NUCLEOTIDE SEQUENCE [LARGE SCALE GENOMIC DNA]</scope>
    <source>
        <strain evidence="22 23">NSJ-35</strain>
    </source>
</reference>
<comment type="pathway">
    <text evidence="4">Amino-acid biosynthesis; L-phenylalanine biosynthesis; phenylpyruvate from prephenate: step 1/1.</text>
</comment>
<comment type="catalytic activity">
    <reaction evidence="1">
        <text>chorismate = prephenate</text>
        <dbReference type="Rhea" id="RHEA:13897"/>
        <dbReference type="ChEBI" id="CHEBI:29748"/>
        <dbReference type="ChEBI" id="CHEBI:29934"/>
        <dbReference type="EC" id="5.4.99.5"/>
    </reaction>
</comment>
<evidence type="ECO:0000256" key="10">
    <source>
        <dbReference type="ARBA" id="ARBA00022605"/>
    </source>
</evidence>
<dbReference type="CDD" id="cd13631">
    <property type="entry name" value="PBP2_Ct-PDT_like"/>
    <property type="match status" value="1"/>
</dbReference>
<dbReference type="Pfam" id="PF00800">
    <property type="entry name" value="PDT"/>
    <property type="match status" value="1"/>
</dbReference>
<feature type="domain" description="Prephenate dehydratase" evidence="20">
    <location>
        <begin position="104"/>
        <end position="281"/>
    </location>
</feature>
<evidence type="ECO:0000259" key="21">
    <source>
        <dbReference type="PROSITE" id="PS51671"/>
    </source>
</evidence>
<evidence type="ECO:0000256" key="2">
    <source>
        <dbReference type="ARBA" id="ARBA00002364"/>
    </source>
</evidence>
<dbReference type="SUPFAM" id="SSF48600">
    <property type="entry name" value="Chorismate mutase II"/>
    <property type="match status" value="1"/>
</dbReference>
<dbReference type="SUPFAM" id="SSF55021">
    <property type="entry name" value="ACT-like"/>
    <property type="match status" value="1"/>
</dbReference>
<evidence type="ECO:0000256" key="18">
    <source>
        <dbReference type="ARBA" id="ARBA00047848"/>
    </source>
</evidence>
<dbReference type="PANTHER" id="PTHR21022">
    <property type="entry name" value="PREPHENATE DEHYDRATASE P PROTEIN"/>
    <property type="match status" value="1"/>
</dbReference>
<feature type="domain" description="Chorismate mutase" evidence="19">
    <location>
        <begin position="1"/>
        <end position="88"/>
    </location>
</feature>
<comment type="function">
    <text evidence="2">Catalyzes the Claisen rearrangement of chorismate to prephenate and the decarboxylation/dehydration of prephenate to phenylpyruvate.</text>
</comment>
<protein>
    <recommendedName>
        <fullName evidence="7">Bifunctional chorismate mutase/prephenate dehydratase</fullName>
        <ecNumber evidence="6">4.2.1.51</ecNumber>
    </recommendedName>
    <alternativeName>
        <fullName evidence="17">Chorismate mutase-prephenate dehydratase</fullName>
    </alternativeName>
    <alternativeName>
        <fullName evidence="8">Prephenate dehydratase</fullName>
    </alternativeName>
    <alternativeName>
        <fullName evidence="16">p-protein</fullName>
    </alternativeName>
</protein>